<dbReference type="Pfam" id="PF08543">
    <property type="entry name" value="Phos_pyr_kin"/>
    <property type="match status" value="1"/>
</dbReference>
<feature type="region of interest" description="Disordered" evidence="7">
    <location>
        <begin position="336"/>
        <end position="357"/>
    </location>
</feature>
<sequence length="412" mass="43965">MATELPIPETRVLAIASHVRLALHVGNTMAAFVMQYLGCEVAAMHTVNYSNHTAYKRVKGRKTPADEIAELYEGLKQSDLNEFDMMLSGYIPSAEVVEVVGKIGRDLKFNAGTKPGSFFWVLDPVMGDNGKLYVPEGIVPAYKSLLREADLILPNQFEAEILSDIKIDSLASLAAAIQNLHRTYLLPHVIITSVRLPASTSATPRPSIPASTAAHTTPAAAQTSTPAQPLVLTIVGSTSTSSHAPRIFRIDVPAFPHFFSGTGDMFAALTVARLREAVMATSGGDDGGVARTPHWRSPDDVAPADLPLARAAQMVLASMHAVLEDTAARADATMAEDGEGAGKEGGGAGREKKEMRRHVARMKAAEVRVVRNAALLRAPPDVERFKPRALEVGVADEVGGKEPDELGVVKLG</sequence>
<organism evidence="9 10">
    <name type="scientific">Lineolata rhizophorae</name>
    <dbReference type="NCBI Taxonomy" id="578093"/>
    <lineage>
        <taxon>Eukaryota</taxon>
        <taxon>Fungi</taxon>
        <taxon>Dikarya</taxon>
        <taxon>Ascomycota</taxon>
        <taxon>Pezizomycotina</taxon>
        <taxon>Dothideomycetes</taxon>
        <taxon>Dothideomycetes incertae sedis</taxon>
        <taxon>Lineolatales</taxon>
        <taxon>Lineolataceae</taxon>
        <taxon>Lineolata</taxon>
    </lineage>
</organism>
<keyword evidence="6" id="KW-0067">ATP-binding</keyword>
<evidence type="ECO:0000256" key="6">
    <source>
        <dbReference type="ARBA" id="ARBA00022840"/>
    </source>
</evidence>
<evidence type="ECO:0000256" key="3">
    <source>
        <dbReference type="ARBA" id="ARBA00022679"/>
    </source>
</evidence>
<dbReference type="EC" id="2.7.1.35" evidence="2"/>
<evidence type="ECO:0000256" key="1">
    <source>
        <dbReference type="ARBA" id="ARBA00008805"/>
    </source>
</evidence>
<dbReference type="InterPro" id="IPR013749">
    <property type="entry name" value="PM/HMP-P_kinase-1"/>
</dbReference>
<gene>
    <name evidence="9" type="ORF">BDY21DRAFT_276284</name>
</gene>
<feature type="non-terminal residue" evidence="9">
    <location>
        <position position="412"/>
    </location>
</feature>
<protein>
    <recommendedName>
        <fullName evidence="2">pyridoxal kinase</fullName>
        <ecNumber evidence="2">2.7.1.35</ecNumber>
    </recommendedName>
</protein>
<evidence type="ECO:0000313" key="9">
    <source>
        <dbReference type="EMBL" id="KAF2459798.1"/>
    </source>
</evidence>
<dbReference type="PANTHER" id="PTHR10534">
    <property type="entry name" value="PYRIDOXAL KINASE"/>
    <property type="match status" value="1"/>
</dbReference>
<evidence type="ECO:0000313" key="10">
    <source>
        <dbReference type="Proteomes" id="UP000799766"/>
    </source>
</evidence>
<dbReference type="GO" id="GO:0005829">
    <property type="term" value="C:cytosol"/>
    <property type="evidence" value="ECO:0007669"/>
    <property type="project" value="TreeGrafter"/>
</dbReference>
<dbReference type="GO" id="GO:0005524">
    <property type="term" value="F:ATP binding"/>
    <property type="evidence" value="ECO:0007669"/>
    <property type="project" value="UniProtKB-KW"/>
</dbReference>
<dbReference type="GO" id="GO:0009443">
    <property type="term" value="P:pyridoxal 5'-phosphate salvage"/>
    <property type="evidence" value="ECO:0007669"/>
    <property type="project" value="InterPro"/>
</dbReference>
<keyword evidence="5 9" id="KW-0418">Kinase</keyword>
<name>A0A6A6P7K0_9PEZI</name>
<comment type="similarity">
    <text evidence="1">Belongs to the pyridoxine kinase family.</text>
</comment>
<dbReference type="PANTHER" id="PTHR10534:SF2">
    <property type="entry name" value="PYRIDOXAL KINASE"/>
    <property type="match status" value="1"/>
</dbReference>
<dbReference type="SUPFAM" id="SSF53613">
    <property type="entry name" value="Ribokinase-like"/>
    <property type="match status" value="1"/>
</dbReference>
<evidence type="ECO:0000256" key="2">
    <source>
        <dbReference type="ARBA" id="ARBA00012104"/>
    </source>
</evidence>
<dbReference type="OrthoDB" id="2104723at2759"/>
<feature type="region of interest" description="Disordered" evidence="7">
    <location>
        <begin position="201"/>
        <end position="224"/>
    </location>
</feature>
<dbReference type="GO" id="GO:0008478">
    <property type="term" value="F:pyridoxal kinase activity"/>
    <property type="evidence" value="ECO:0007669"/>
    <property type="project" value="UniProtKB-EC"/>
</dbReference>
<evidence type="ECO:0000259" key="8">
    <source>
        <dbReference type="Pfam" id="PF08543"/>
    </source>
</evidence>
<feature type="domain" description="Pyridoxamine kinase/Phosphomethylpyrimidine kinase" evidence="8">
    <location>
        <begin position="119"/>
        <end position="199"/>
    </location>
</feature>
<accession>A0A6A6P7K0</accession>
<dbReference type="Proteomes" id="UP000799766">
    <property type="component" value="Unassembled WGS sequence"/>
</dbReference>
<dbReference type="CDD" id="cd01173">
    <property type="entry name" value="pyridoxal_pyridoxamine_kinase"/>
    <property type="match status" value="1"/>
</dbReference>
<dbReference type="AlphaFoldDB" id="A0A6A6P7K0"/>
<dbReference type="InterPro" id="IPR004625">
    <property type="entry name" value="PyrdxlKinase"/>
</dbReference>
<dbReference type="EMBL" id="MU001674">
    <property type="protein sequence ID" value="KAF2459798.1"/>
    <property type="molecule type" value="Genomic_DNA"/>
</dbReference>
<dbReference type="Gene3D" id="3.40.1190.20">
    <property type="match status" value="1"/>
</dbReference>
<evidence type="ECO:0000256" key="4">
    <source>
        <dbReference type="ARBA" id="ARBA00022741"/>
    </source>
</evidence>
<keyword evidence="3" id="KW-0808">Transferase</keyword>
<keyword evidence="10" id="KW-1185">Reference proteome</keyword>
<reference evidence="9" key="1">
    <citation type="journal article" date="2020" name="Stud. Mycol.">
        <title>101 Dothideomycetes genomes: a test case for predicting lifestyles and emergence of pathogens.</title>
        <authorList>
            <person name="Haridas S."/>
            <person name="Albert R."/>
            <person name="Binder M."/>
            <person name="Bloem J."/>
            <person name="Labutti K."/>
            <person name="Salamov A."/>
            <person name="Andreopoulos B."/>
            <person name="Baker S."/>
            <person name="Barry K."/>
            <person name="Bills G."/>
            <person name="Bluhm B."/>
            <person name="Cannon C."/>
            <person name="Castanera R."/>
            <person name="Culley D."/>
            <person name="Daum C."/>
            <person name="Ezra D."/>
            <person name="Gonzalez J."/>
            <person name="Henrissat B."/>
            <person name="Kuo A."/>
            <person name="Liang C."/>
            <person name="Lipzen A."/>
            <person name="Lutzoni F."/>
            <person name="Magnuson J."/>
            <person name="Mondo S."/>
            <person name="Nolan M."/>
            <person name="Ohm R."/>
            <person name="Pangilinan J."/>
            <person name="Park H.-J."/>
            <person name="Ramirez L."/>
            <person name="Alfaro M."/>
            <person name="Sun H."/>
            <person name="Tritt A."/>
            <person name="Yoshinaga Y."/>
            <person name="Zwiers L.-H."/>
            <person name="Turgeon B."/>
            <person name="Goodwin S."/>
            <person name="Spatafora J."/>
            <person name="Crous P."/>
            <person name="Grigoriev I."/>
        </authorList>
    </citation>
    <scope>NUCLEOTIDE SEQUENCE</scope>
    <source>
        <strain evidence="9">ATCC 16933</strain>
    </source>
</reference>
<feature type="compositionally biased region" description="Low complexity" evidence="7">
    <location>
        <begin position="208"/>
        <end position="224"/>
    </location>
</feature>
<dbReference type="NCBIfam" id="TIGR00687">
    <property type="entry name" value="pyridox_kin"/>
    <property type="match status" value="1"/>
</dbReference>
<keyword evidence="4" id="KW-0547">Nucleotide-binding</keyword>
<proteinExistence type="inferred from homology"/>
<dbReference type="InterPro" id="IPR029056">
    <property type="entry name" value="Ribokinase-like"/>
</dbReference>
<evidence type="ECO:0000256" key="5">
    <source>
        <dbReference type="ARBA" id="ARBA00022777"/>
    </source>
</evidence>
<evidence type="ECO:0000256" key="7">
    <source>
        <dbReference type="SAM" id="MobiDB-lite"/>
    </source>
</evidence>